<protein>
    <submittedName>
        <fullName evidence="7">Branched-chain amino acid ABC transporter permease</fullName>
    </submittedName>
</protein>
<dbReference type="PANTHER" id="PTHR30482:SF10">
    <property type="entry name" value="HIGH-AFFINITY BRANCHED-CHAIN AMINO ACID TRANSPORT PROTEIN BRAE"/>
    <property type="match status" value="1"/>
</dbReference>
<keyword evidence="5 6" id="KW-0472">Membrane</keyword>
<sequence>MTNLQIAATAAALALAGLTASFIPIYLLHILILIALYGALALAWNILGGMAGQVSIGHSLFVGFGGYLSTILYLSFGISPWLGMLAGAASGAVLGAALGFVIFRRKLTGIFFALVTLAVAEMAYFIVSNTDALGAANGLSILPATGLAMFQFHDKRHYFYVALGLLTITILVTILIRRSRLGFHLSAIRENERAAAALGINVDGAKIIAAAISSGLAAPIGTFYAQYVLFIDPESLFGVGFSIEPLTHAFVGGLQSTLGPLFGAVVLIPLSEGLRIILGGRFSGAHLIIYGVVLIGVIRLAPEGLSGALHQILARYKRGNRA</sequence>
<keyword evidence="4 6" id="KW-1133">Transmembrane helix</keyword>
<gene>
    <name evidence="7" type="ORF">ACFOOQ_05030</name>
</gene>
<keyword evidence="3 6" id="KW-0812">Transmembrane</keyword>
<keyword evidence="2" id="KW-1003">Cell membrane</keyword>
<dbReference type="CDD" id="cd06581">
    <property type="entry name" value="TM_PBP1_LivM_like"/>
    <property type="match status" value="1"/>
</dbReference>
<feature type="transmembrane region" description="Helical" evidence="6">
    <location>
        <begin position="59"/>
        <end position="76"/>
    </location>
</feature>
<evidence type="ECO:0000256" key="2">
    <source>
        <dbReference type="ARBA" id="ARBA00022475"/>
    </source>
</evidence>
<feature type="transmembrane region" description="Helical" evidence="6">
    <location>
        <begin position="282"/>
        <end position="301"/>
    </location>
</feature>
<comment type="caution">
    <text evidence="7">The sequence shown here is derived from an EMBL/GenBank/DDBJ whole genome shotgun (WGS) entry which is preliminary data.</text>
</comment>
<keyword evidence="8" id="KW-1185">Reference proteome</keyword>
<feature type="transmembrane region" description="Helical" evidence="6">
    <location>
        <begin position="110"/>
        <end position="127"/>
    </location>
</feature>
<proteinExistence type="predicted"/>
<feature type="transmembrane region" description="Helical" evidence="6">
    <location>
        <begin position="82"/>
        <end position="103"/>
    </location>
</feature>
<feature type="transmembrane region" description="Helical" evidence="6">
    <location>
        <begin position="157"/>
        <end position="176"/>
    </location>
</feature>
<name>A0ABV7VBR6_9PROT</name>
<dbReference type="InterPro" id="IPR043428">
    <property type="entry name" value="LivM-like"/>
</dbReference>
<evidence type="ECO:0000256" key="4">
    <source>
        <dbReference type="ARBA" id="ARBA00022989"/>
    </source>
</evidence>
<dbReference type="InterPro" id="IPR001851">
    <property type="entry name" value="ABC_transp_permease"/>
</dbReference>
<feature type="transmembrane region" description="Helical" evidence="6">
    <location>
        <begin position="30"/>
        <end position="47"/>
    </location>
</feature>
<accession>A0ABV7VBR6</accession>
<evidence type="ECO:0000313" key="7">
    <source>
        <dbReference type="EMBL" id="MFC3674898.1"/>
    </source>
</evidence>
<evidence type="ECO:0000256" key="3">
    <source>
        <dbReference type="ARBA" id="ARBA00022692"/>
    </source>
</evidence>
<evidence type="ECO:0000256" key="5">
    <source>
        <dbReference type="ARBA" id="ARBA00023136"/>
    </source>
</evidence>
<comment type="subcellular location">
    <subcellularLocation>
        <location evidence="1">Cell membrane</location>
        <topology evidence="1">Multi-pass membrane protein</topology>
    </subcellularLocation>
</comment>
<dbReference type="PANTHER" id="PTHR30482">
    <property type="entry name" value="HIGH-AFFINITY BRANCHED-CHAIN AMINO ACID TRANSPORT SYSTEM PERMEASE"/>
    <property type="match status" value="1"/>
</dbReference>
<evidence type="ECO:0000256" key="6">
    <source>
        <dbReference type="SAM" id="Phobius"/>
    </source>
</evidence>
<evidence type="ECO:0000256" key="1">
    <source>
        <dbReference type="ARBA" id="ARBA00004651"/>
    </source>
</evidence>
<dbReference type="Pfam" id="PF02653">
    <property type="entry name" value="BPD_transp_2"/>
    <property type="match status" value="1"/>
</dbReference>
<dbReference type="Proteomes" id="UP001595711">
    <property type="component" value="Unassembled WGS sequence"/>
</dbReference>
<evidence type="ECO:0000313" key="8">
    <source>
        <dbReference type="Proteomes" id="UP001595711"/>
    </source>
</evidence>
<organism evidence="7 8">
    <name type="scientific">Ferrovibrio xuzhouensis</name>
    <dbReference type="NCBI Taxonomy" id="1576914"/>
    <lineage>
        <taxon>Bacteria</taxon>
        <taxon>Pseudomonadati</taxon>
        <taxon>Pseudomonadota</taxon>
        <taxon>Alphaproteobacteria</taxon>
        <taxon>Rhodospirillales</taxon>
        <taxon>Rhodospirillaceae</taxon>
        <taxon>Ferrovibrio</taxon>
    </lineage>
</organism>
<feature type="transmembrane region" description="Helical" evidence="6">
    <location>
        <begin position="249"/>
        <end position="270"/>
    </location>
</feature>
<feature type="transmembrane region" description="Helical" evidence="6">
    <location>
        <begin position="207"/>
        <end position="229"/>
    </location>
</feature>
<dbReference type="RefSeq" id="WP_379722462.1">
    <property type="nucleotide sequence ID" value="NZ_JBHRYJ010000001.1"/>
</dbReference>
<dbReference type="EMBL" id="JBHRYJ010000001">
    <property type="protein sequence ID" value="MFC3674898.1"/>
    <property type="molecule type" value="Genomic_DNA"/>
</dbReference>
<reference evidence="8" key="1">
    <citation type="journal article" date="2019" name="Int. J. Syst. Evol. Microbiol.">
        <title>The Global Catalogue of Microorganisms (GCM) 10K type strain sequencing project: providing services to taxonomists for standard genome sequencing and annotation.</title>
        <authorList>
            <consortium name="The Broad Institute Genomics Platform"/>
            <consortium name="The Broad Institute Genome Sequencing Center for Infectious Disease"/>
            <person name="Wu L."/>
            <person name="Ma J."/>
        </authorList>
    </citation>
    <scope>NUCLEOTIDE SEQUENCE [LARGE SCALE GENOMIC DNA]</scope>
    <source>
        <strain evidence="8">KCTC 42182</strain>
    </source>
</reference>